<dbReference type="KEGG" id="ehx:EMIHUDRAFT_468338"/>
<reference evidence="6" key="1">
    <citation type="journal article" date="2013" name="Nature">
        <title>Pan genome of the phytoplankton Emiliania underpins its global distribution.</title>
        <authorList>
            <person name="Read B.A."/>
            <person name="Kegel J."/>
            <person name="Klute M.J."/>
            <person name="Kuo A."/>
            <person name="Lefebvre S.C."/>
            <person name="Maumus F."/>
            <person name="Mayer C."/>
            <person name="Miller J."/>
            <person name="Monier A."/>
            <person name="Salamov A."/>
            <person name="Young J."/>
            <person name="Aguilar M."/>
            <person name="Claverie J.M."/>
            <person name="Frickenhaus S."/>
            <person name="Gonzalez K."/>
            <person name="Herman E.K."/>
            <person name="Lin Y.C."/>
            <person name="Napier J."/>
            <person name="Ogata H."/>
            <person name="Sarno A.F."/>
            <person name="Shmutz J."/>
            <person name="Schroeder D."/>
            <person name="de Vargas C."/>
            <person name="Verret F."/>
            <person name="von Dassow P."/>
            <person name="Valentin K."/>
            <person name="Van de Peer Y."/>
            <person name="Wheeler G."/>
            <person name="Dacks J.B."/>
            <person name="Delwiche C.F."/>
            <person name="Dyhrman S.T."/>
            <person name="Glockner G."/>
            <person name="John U."/>
            <person name="Richards T."/>
            <person name="Worden A.Z."/>
            <person name="Zhang X."/>
            <person name="Grigoriev I.V."/>
            <person name="Allen A.E."/>
            <person name="Bidle K."/>
            <person name="Borodovsky M."/>
            <person name="Bowler C."/>
            <person name="Brownlee C."/>
            <person name="Cock J.M."/>
            <person name="Elias M."/>
            <person name="Gladyshev V.N."/>
            <person name="Groth M."/>
            <person name="Guda C."/>
            <person name="Hadaegh A."/>
            <person name="Iglesias-Rodriguez M.D."/>
            <person name="Jenkins J."/>
            <person name="Jones B.M."/>
            <person name="Lawson T."/>
            <person name="Leese F."/>
            <person name="Lindquist E."/>
            <person name="Lobanov A."/>
            <person name="Lomsadze A."/>
            <person name="Malik S.B."/>
            <person name="Marsh M.E."/>
            <person name="Mackinder L."/>
            <person name="Mock T."/>
            <person name="Mueller-Roeber B."/>
            <person name="Pagarete A."/>
            <person name="Parker M."/>
            <person name="Probert I."/>
            <person name="Quesneville H."/>
            <person name="Raines C."/>
            <person name="Rensing S.A."/>
            <person name="Riano-Pachon D.M."/>
            <person name="Richier S."/>
            <person name="Rokitta S."/>
            <person name="Shiraiwa Y."/>
            <person name="Soanes D.M."/>
            <person name="van der Giezen M."/>
            <person name="Wahlund T.M."/>
            <person name="Williams B."/>
            <person name="Wilson W."/>
            <person name="Wolfe G."/>
            <person name="Wurch L.L."/>
        </authorList>
    </citation>
    <scope>NUCLEOTIDE SEQUENCE</scope>
</reference>
<feature type="region of interest" description="Disordered" evidence="2">
    <location>
        <begin position="518"/>
        <end position="574"/>
    </location>
</feature>
<keyword evidence="3" id="KW-0812">Transmembrane</keyword>
<dbReference type="HOGENOM" id="CLU_243754_0_0_1"/>
<dbReference type="InterPro" id="IPR001054">
    <property type="entry name" value="A/G_cyclase"/>
</dbReference>
<feature type="compositionally biased region" description="Gly residues" evidence="2">
    <location>
        <begin position="540"/>
        <end position="561"/>
    </location>
</feature>
<feature type="region of interest" description="Disordered" evidence="2">
    <location>
        <begin position="1241"/>
        <end position="1512"/>
    </location>
</feature>
<name>A0A0D3K4F5_EMIH1</name>
<keyword evidence="3" id="KW-1133">Transmembrane helix</keyword>
<feature type="compositionally biased region" description="Basic residues" evidence="2">
    <location>
        <begin position="1254"/>
        <end position="1266"/>
    </location>
</feature>
<keyword evidence="3" id="KW-0472">Membrane</keyword>
<feature type="compositionally biased region" description="Gly residues" evidence="2">
    <location>
        <begin position="518"/>
        <end position="528"/>
    </location>
</feature>
<feature type="transmembrane region" description="Helical" evidence="3">
    <location>
        <begin position="817"/>
        <end position="834"/>
    </location>
</feature>
<feature type="compositionally biased region" description="Low complexity" evidence="2">
    <location>
        <begin position="35"/>
        <end position="45"/>
    </location>
</feature>
<keyword evidence="1" id="KW-0175">Coiled coil</keyword>
<feature type="transmembrane region" description="Helical" evidence="3">
    <location>
        <begin position="746"/>
        <end position="765"/>
    </location>
</feature>
<feature type="compositionally biased region" description="Gly residues" evidence="2">
    <location>
        <begin position="1555"/>
        <end position="1564"/>
    </location>
</feature>
<feature type="coiled-coil region" evidence="1">
    <location>
        <begin position="1016"/>
        <end position="1043"/>
    </location>
</feature>
<dbReference type="RefSeq" id="XP_005783069.1">
    <property type="nucleotide sequence ID" value="XM_005783012.1"/>
</dbReference>
<evidence type="ECO:0000313" key="5">
    <source>
        <dbReference type="EnsemblProtists" id="EOD30640"/>
    </source>
</evidence>
<evidence type="ECO:0000259" key="4">
    <source>
        <dbReference type="PROSITE" id="PS50125"/>
    </source>
</evidence>
<keyword evidence="6" id="KW-1185">Reference proteome</keyword>
<dbReference type="Gene3D" id="3.30.70.1230">
    <property type="entry name" value="Nucleotide cyclase"/>
    <property type="match status" value="2"/>
</dbReference>
<dbReference type="GO" id="GO:0070482">
    <property type="term" value="P:response to oxygen levels"/>
    <property type="evidence" value="ECO:0007669"/>
    <property type="project" value="TreeGrafter"/>
</dbReference>
<dbReference type="EnsemblProtists" id="EOD30640">
    <property type="protein sequence ID" value="EOD30640"/>
    <property type="gene ID" value="EMIHUDRAFT_468338"/>
</dbReference>
<feature type="region of interest" description="Disordered" evidence="2">
    <location>
        <begin position="25"/>
        <end position="69"/>
    </location>
</feature>
<feature type="region of interest" description="Disordered" evidence="2">
    <location>
        <begin position="627"/>
        <end position="659"/>
    </location>
</feature>
<feature type="compositionally biased region" description="Low complexity" evidence="2">
    <location>
        <begin position="1376"/>
        <end position="1397"/>
    </location>
</feature>
<feature type="transmembrane region" description="Helical" evidence="3">
    <location>
        <begin position="980"/>
        <end position="999"/>
    </location>
</feature>
<dbReference type="Pfam" id="PF00211">
    <property type="entry name" value="Guanylate_cyc"/>
    <property type="match status" value="1"/>
</dbReference>
<feature type="transmembrane region" description="Helical" evidence="3">
    <location>
        <begin position="274"/>
        <end position="294"/>
    </location>
</feature>
<feature type="transmembrane region" description="Helical" evidence="3">
    <location>
        <begin position="109"/>
        <end position="127"/>
    </location>
</feature>
<dbReference type="PANTHER" id="PTHR45655:SF13">
    <property type="entry name" value="SOLUBLE GUANYLATE CYCLASE GCY-32-RELATED"/>
    <property type="match status" value="1"/>
</dbReference>
<dbReference type="GO" id="GO:0004383">
    <property type="term" value="F:guanylate cyclase activity"/>
    <property type="evidence" value="ECO:0007669"/>
    <property type="project" value="TreeGrafter"/>
</dbReference>
<feature type="domain" description="Guanylate cyclase" evidence="4">
    <location>
        <begin position="1062"/>
        <end position="1195"/>
    </location>
</feature>
<accession>A0A0D3K4F5</accession>
<dbReference type="GeneID" id="17275913"/>
<dbReference type="InterPro" id="IPR029787">
    <property type="entry name" value="Nucleotide_cyclase"/>
</dbReference>
<feature type="compositionally biased region" description="Low complexity" evidence="2">
    <location>
        <begin position="57"/>
        <end position="69"/>
    </location>
</feature>
<dbReference type="eggNOG" id="KOG1023">
    <property type="taxonomic scope" value="Eukaryota"/>
</dbReference>
<evidence type="ECO:0000256" key="2">
    <source>
        <dbReference type="SAM" id="MobiDB-lite"/>
    </source>
</evidence>
<feature type="region of interest" description="Disordered" evidence="2">
    <location>
        <begin position="1544"/>
        <end position="1615"/>
    </location>
</feature>
<feature type="transmembrane region" description="Helical" evidence="3">
    <location>
        <begin position="314"/>
        <end position="333"/>
    </location>
</feature>
<dbReference type="GO" id="GO:0008074">
    <property type="term" value="C:guanylate cyclase complex, soluble"/>
    <property type="evidence" value="ECO:0007669"/>
    <property type="project" value="TreeGrafter"/>
</dbReference>
<dbReference type="CDD" id="cd07302">
    <property type="entry name" value="CHD"/>
    <property type="match status" value="1"/>
</dbReference>
<evidence type="ECO:0000256" key="1">
    <source>
        <dbReference type="SAM" id="Coils"/>
    </source>
</evidence>
<proteinExistence type="predicted"/>
<feature type="transmembrane region" description="Helical" evidence="3">
    <location>
        <begin position="214"/>
        <end position="237"/>
    </location>
</feature>
<feature type="compositionally biased region" description="Basic and acidic residues" evidence="2">
    <location>
        <begin position="1348"/>
        <end position="1364"/>
    </location>
</feature>
<feature type="transmembrane region" description="Helical" evidence="3">
    <location>
        <begin position="846"/>
        <end position="869"/>
    </location>
</feature>
<dbReference type="SUPFAM" id="SSF55073">
    <property type="entry name" value="Nucleotide cyclase"/>
    <property type="match status" value="2"/>
</dbReference>
<feature type="transmembrane region" description="Helical" evidence="3">
    <location>
        <begin position="785"/>
        <end position="805"/>
    </location>
</feature>
<protein>
    <recommendedName>
        <fullName evidence="4">Guanylate cyclase domain-containing protein</fullName>
    </recommendedName>
</protein>
<dbReference type="PaxDb" id="2903-EOD30640"/>
<dbReference type="STRING" id="2903.R1EVK3"/>
<dbReference type="PROSITE" id="PS50125">
    <property type="entry name" value="GUANYLATE_CYCLASE_2"/>
    <property type="match status" value="1"/>
</dbReference>
<feature type="compositionally biased region" description="Gly residues" evidence="2">
    <location>
        <begin position="1413"/>
        <end position="1423"/>
    </location>
</feature>
<dbReference type="Proteomes" id="UP000013827">
    <property type="component" value="Unassembled WGS sequence"/>
</dbReference>
<feature type="compositionally biased region" description="Basic and acidic residues" evidence="2">
    <location>
        <begin position="1303"/>
        <end position="1319"/>
    </location>
</feature>
<feature type="transmembrane region" description="Helical" evidence="3">
    <location>
        <begin position="249"/>
        <end position="267"/>
    </location>
</feature>
<reference evidence="5" key="2">
    <citation type="submission" date="2024-10" db="UniProtKB">
        <authorList>
            <consortium name="EnsemblProtists"/>
        </authorList>
    </citation>
    <scope>IDENTIFICATION</scope>
</reference>
<dbReference type="PANTHER" id="PTHR45655">
    <property type="entry name" value="GUANYLATE CYCLASE SOLUBLE SUBUNIT BETA-2"/>
    <property type="match status" value="1"/>
</dbReference>
<evidence type="ECO:0000256" key="3">
    <source>
        <dbReference type="SAM" id="Phobius"/>
    </source>
</evidence>
<dbReference type="SMART" id="SM00044">
    <property type="entry name" value="CYCc"/>
    <property type="match status" value="1"/>
</dbReference>
<feature type="compositionally biased region" description="Basic residues" evidence="2">
    <location>
        <begin position="1434"/>
        <end position="1443"/>
    </location>
</feature>
<dbReference type="GO" id="GO:0019934">
    <property type="term" value="P:cGMP-mediated signaling"/>
    <property type="evidence" value="ECO:0007669"/>
    <property type="project" value="TreeGrafter"/>
</dbReference>
<feature type="compositionally biased region" description="Basic and acidic residues" evidence="2">
    <location>
        <begin position="1594"/>
        <end position="1605"/>
    </location>
</feature>
<sequence length="1615" mass="172016">MPKGTGSPVDGQRIPGISLESIARQKTLAPAPRLSPTSEPPGSGSRPRRAPTIVGDSLTRASSTASLSPRTAPILGDALIDAAEADADDQNADAQNTFQLGSGAGHLRSFRIVLLSLALFSIALLIYDHLTLCAEKDVHPLQEPWGPNRRRALQEETNSSSALPLDPVYCGSGTDFALIMRGAQLGLLVHAWAWTVLPQRLPPCLECHPATERILVLVVMVLTSWGWCMFNTIALYQHQVGSDGGPEESSFNFLFLIVMYTVFTPGMPFEIVVFAGWGLMIVMAATNAALWAWVRQDDGNDFANKWGYVLFAESFKELVVNILGTFTTFELISEMRRRMHRLMTNTLPEPILAALGGGDTACVRVYPGTTVLQADMADMVGFTKLSATHPPQRVLGLLSDIFEASDRPCETRRVEGYELLKTYVNCTPNLRREDIPPADVEVGIQGTYWVSPGGADDRGSCDLNDVSASAGARALRALLEGGGGDQPQRGGMRSLLAKPLAASARACATSPVGGAGGGGWRSLWGGGGRKSRPDGSSFGRRGGSGGGLEGASSFGGGGCGSLEGEVLDPDAPPLEITDRASSYHFFTTPRASNPCRGSCECRGSMAAPSPPGYSSAPARRLANFSAEPGARNSAGPAWDLASPRGGRSDAHSFGQGAAASPAAPPKYDFVADLPQARASCFSRADYKSRRDGSVGEGRRGGSVPAASQVSVMEDIVETGEGDTVAPTSYTVQMLPSEVIDALRRSAIFLSFLMLMAGGYDFAHWWQHPLIIDQHGSYQTVINLLLCRYLGGMLTSAAIASVLIVLRFSIGGAQYANVALLTFPFFTSMVGYWLAPDASSQLLHIAFGYSTLALSLPLLVLIMIVLSAGYPICQTVMLRFSQGMRLACNNKVYTPEEEYPLIWALVGLGCGQRENDDGVLENGEYDTPDILPFSCASSQLAGRYATKRGFPEPTYCNPPCPEDPTSYCPSNCESYFLDSSMLMTIFLFVIAHGVGIIYNLNRRPDLRSRATPAKSGLRNHAKLLDDTREHIDDIKEEVVRCQQLLENIFAPEVLERLKAKAAVVGLKSLVDDENQNGEDVVDVLQLVFNRFDQLADLFKVQKVRKTVNEYYMVAAGLPDPTLLEEAGARACACAALAHSMVQMMDIINSDPVRDLDVSLQLQVGIHSGSAIAGIIGHKRFQYDLCGDAVNTAARMCAYSAPGCITISDTTQSLLGDEYATLSRGAAEPPKVQPLSALLPPETLEKVEPPPMPSPQKKHAAGRTKHRSKPLERAAGAAPPPSPTREAGESWRGSGGSLASASRRHSQEGDSRRHSQRHSQDGFRLVEGATQARPSDLIRRATGDSLGSGRLHDLHLLEKHSPRDPDGADGSCARVSEESASAASVRRGSRGSSAAQRSAGLPTSSPPHQRKPGQQQGGGQQGGAAGEAAGMEASPTRRRHRRKASRDRAADLARGGIDVRSPSFAVIANPAPPRKHSSRGAAAQGSARQRRTEEEPPLAAVGRRSSRGEWTEELAEQAAVSVAFGSTIGGGGRGIFNQLSREVSLPSLTERASQGEGSSGGSGGGSRRTPSASAGVAPGCWAGEQRSSPPTPAGHAGRESDSRRSIADGRWSLHANL</sequence>
<evidence type="ECO:0000313" key="6">
    <source>
        <dbReference type="Proteomes" id="UP000013827"/>
    </source>
</evidence>
<organism evidence="5 6">
    <name type="scientific">Emiliania huxleyi (strain CCMP1516)</name>
    <dbReference type="NCBI Taxonomy" id="280463"/>
    <lineage>
        <taxon>Eukaryota</taxon>
        <taxon>Haptista</taxon>
        <taxon>Haptophyta</taxon>
        <taxon>Prymnesiophyceae</taxon>
        <taxon>Isochrysidales</taxon>
        <taxon>Noelaerhabdaceae</taxon>
        <taxon>Emiliania</taxon>
    </lineage>
</organism>